<dbReference type="Pfam" id="PF00378">
    <property type="entry name" value="ECH_1"/>
    <property type="match status" value="1"/>
</dbReference>
<dbReference type="Gene3D" id="3.90.226.10">
    <property type="entry name" value="2-enoyl-CoA Hydratase, Chain A, domain 1"/>
    <property type="match status" value="1"/>
</dbReference>
<comment type="caution">
    <text evidence="4">The sequence shown here is derived from an EMBL/GenBank/DDBJ whole genome shotgun (WGS) entry which is preliminary data.</text>
</comment>
<evidence type="ECO:0000256" key="2">
    <source>
        <dbReference type="ARBA" id="ARBA00023239"/>
    </source>
</evidence>
<dbReference type="PANTHER" id="PTHR11941:SF54">
    <property type="entry name" value="ENOYL-COA HYDRATASE, MITOCHONDRIAL"/>
    <property type="match status" value="1"/>
</dbReference>
<dbReference type="SUPFAM" id="SSF52096">
    <property type="entry name" value="ClpP/crotonase"/>
    <property type="match status" value="1"/>
</dbReference>
<comment type="similarity">
    <text evidence="1 3">Belongs to the enoyl-CoA hydratase/isomerase family.</text>
</comment>
<keyword evidence="4" id="KW-0413">Isomerase</keyword>
<accession>A0A2W5A8Q5</accession>
<evidence type="ECO:0000256" key="3">
    <source>
        <dbReference type="RuleBase" id="RU003707"/>
    </source>
</evidence>
<dbReference type="PANTHER" id="PTHR11941">
    <property type="entry name" value="ENOYL-COA HYDRATASE-RELATED"/>
    <property type="match status" value="1"/>
</dbReference>
<dbReference type="InterPro" id="IPR014748">
    <property type="entry name" value="Enoyl-CoA_hydra_C"/>
</dbReference>
<dbReference type="PROSITE" id="PS00166">
    <property type="entry name" value="ENOYL_COA_HYDRATASE"/>
    <property type="match status" value="1"/>
</dbReference>
<gene>
    <name evidence="4" type="ORF">DI623_11830</name>
</gene>
<dbReference type="InterPro" id="IPR029045">
    <property type="entry name" value="ClpP/crotonase-like_dom_sf"/>
</dbReference>
<evidence type="ECO:0000256" key="1">
    <source>
        <dbReference type="ARBA" id="ARBA00005254"/>
    </source>
</evidence>
<dbReference type="AlphaFoldDB" id="A0A2W5A8Q5"/>
<dbReference type="GO" id="GO:0006635">
    <property type="term" value="P:fatty acid beta-oxidation"/>
    <property type="evidence" value="ECO:0007669"/>
    <property type="project" value="TreeGrafter"/>
</dbReference>
<dbReference type="CDD" id="cd06558">
    <property type="entry name" value="crotonase-like"/>
    <property type="match status" value="1"/>
</dbReference>
<dbReference type="Proteomes" id="UP000249066">
    <property type="component" value="Unassembled WGS sequence"/>
</dbReference>
<protein>
    <submittedName>
        <fullName evidence="4">Enoyl-CoA hydratase/isomerase family protein</fullName>
    </submittedName>
</protein>
<proteinExistence type="inferred from homology"/>
<reference evidence="4 5" key="1">
    <citation type="submission" date="2017-08" db="EMBL/GenBank/DDBJ databases">
        <title>Infants hospitalized years apart are colonized by the same room-sourced microbial strains.</title>
        <authorList>
            <person name="Brooks B."/>
            <person name="Olm M.R."/>
            <person name="Firek B.A."/>
            <person name="Baker R."/>
            <person name="Thomas B.C."/>
            <person name="Morowitz M.J."/>
            <person name="Banfield J.F."/>
        </authorList>
    </citation>
    <scope>NUCLEOTIDE SEQUENCE [LARGE SCALE GENOMIC DNA]</scope>
    <source>
        <strain evidence="4">S2_018_000_R2_101</strain>
    </source>
</reference>
<dbReference type="GO" id="GO:0016829">
    <property type="term" value="F:lyase activity"/>
    <property type="evidence" value="ECO:0007669"/>
    <property type="project" value="UniProtKB-KW"/>
</dbReference>
<keyword evidence="2" id="KW-0456">Lyase</keyword>
<dbReference type="InterPro" id="IPR001753">
    <property type="entry name" value="Enoyl-CoA_hydra/iso"/>
</dbReference>
<dbReference type="EMBL" id="QFNN01000079">
    <property type="protein sequence ID" value="PZO88869.1"/>
    <property type="molecule type" value="Genomic_DNA"/>
</dbReference>
<dbReference type="GO" id="GO:0016853">
    <property type="term" value="F:isomerase activity"/>
    <property type="evidence" value="ECO:0007669"/>
    <property type="project" value="UniProtKB-KW"/>
</dbReference>
<evidence type="ECO:0000313" key="5">
    <source>
        <dbReference type="Proteomes" id="UP000249066"/>
    </source>
</evidence>
<dbReference type="InterPro" id="IPR018376">
    <property type="entry name" value="Enoyl-CoA_hyd/isom_CS"/>
</dbReference>
<name>A0A2W5A8Q5_9SPHN</name>
<dbReference type="Gene3D" id="1.10.12.10">
    <property type="entry name" value="Lyase 2-enoyl-coa Hydratase, Chain A, domain 2"/>
    <property type="match status" value="1"/>
</dbReference>
<evidence type="ECO:0000313" key="4">
    <source>
        <dbReference type="EMBL" id="PZO88869.1"/>
    </source>
</evidence>
<sequence>MFELTIDERIARLTLARAATRNALSTDDWRALPALIEQAARLKARAIILSSRVEGAFCAGADLRELATLHDDPGARLPFRNVMRAALDAVRNSAVPVIAQVDGDCFGAGVALVIACDVRVVGPAARFAVTPAKLGIAYPLEDIARLAALVGDGQASRMMLAAEIVGADEALRIGLGEVAGGEAEARRLAHAIAANAPSSIAMLKRGLTLAASGRSSDEGHDRAFDSAFGGGDFAEGIAAFRARRTPDFEG</sequence>
<organism evidence="4 5">
    <name type="scientific">Sphingomonas sanxanigenens</name>
    <dbReference type="NCBI Taxonomy" id="397260"/>
    <lineage>
        <taxon>Bacteria</taxon>
        <taxon>Pseudomonadati</taxon>
        <taxon>Pseudomonadota</taxon>
        <taxon>Alphaproteobacteria</taxon>
        <taxon>Sphingomonadales</taxon>
        <taxon>Sphingomonadaceae</taxon>
        <taxon>Sphingomonas</taxon>
    </lineage>
</organism>